<accession>A0ABT5JWJ0</accession>
<keyword evidence="2" id="KW-1185">Reference proteome</keyword>
<comment type="caution">
    <text evidence="1">The sequence shown here is derived from an EMBL/GenBank/DDBJ whole genome shotgun (WGS) entry which is preliminary data.</text>
</comment>
<organism evidence="1 2">
    <name type="scientific">Janthinobacterium fluminis</name>
    <dbReference type="NCBI Taxonomy" id="2987524"/>
    <lineage>
        <taxon>Bacteria</taxon>
        <taxon>Pseudomonadati</taxon>
        <taxon>Pseudomonadota</taxon>
        <taxon>Betaproteobacteria</taxon>
        <taxon>Burkholderiales</taxon>
        <taxon>Oxalobacteraceae</taxon>
        <taxon>Janthinobacterium</taxon>
    </lineage>
</organism>
<reference evidence="1 2" key="1">
    <citation type="submission" date="2022-10" db="EMBL/GenBank/DDBJ databases">
        <title>Janthinobacterium sp. hw3 Genome sequencing.</title>
        <authorList>
            <person name="Park S."/>
        </authorList>
    </citation>
    <scope>NUCLEOTIDE SEQUENCE [LARGE SCALE GENOMIC DNA]</scope>
    <source>
        <strain evidence="2">hw3</strain>
    </source>
</reference>
<sequence>MHPFSLNVEEIKQVSGGVAVEPPSSTQAIGEEGGIHYTQALGESGNPPLPPPEY</sequence>
<evidence type="ECO:0000313" key="1">
    <source>
        <dbReference type="EMBL" id="MDC8756780.1"/>
    </source>
</evidence>
<dbReference type="RefSeq" id="WP_273669413.1">
    <property type="nucleotide sequence ID" value="NZ_JAQQXR010000001.1"/>
</dbReference>
<gene>
    <name evidence="1" type="ORF">OIK44_04170</name>
</gene>
<name>A0ABT5JWJ0_9BURK</name>
<dbReference type="Proteomes" id="UP001221208">
    <property type="component" value="Unassembled WGS sequence"/>
</dbReference>
<evidence type="ECO:0000313" key="2">
    <source>
        <dbReference type="Proteomes" id="UP001221208"/>
    </source>
</evidence>
<protein>
    <recommendedName>
        <fullName evidence="3">Bacteriocin-type signal sequence-containing protein</fullName>
    </recommendedName>
</protein>
<evidence type="ECO:0008006" key="3">
    <source>
        <dbReference type="Google" id="ProtNLM"/>
    </source>
</evidence>
<dbReference type="EMBL" id="JAQQXR010000001">
    <property type="protein sequence ID" value="MDC8756780.1"/>
    <property type="molecule type" value="Genomic_DNA"/>
</dbReference>
<proteinExistence type="predicted"/>